<feature type="transmembrane region" description="Helical" evidence="1">
    <location>
        <begin position="219"/>
        <end position="237"/>
    </location>
</feature>
<evidence type="ECO:0000313" key="4">
    <source>
        <dbReference type="EMBL" id="GIG48843.1"/>
    </source>
</evidence>
<reference evidence="4" key="1">
    <citation type="submission" date="2021-01" db="EMBL/GenBank/DDBJ databases">
        <title>Whole genome shotgun sequence of Dactylosporangium siamense NBRC 106093.</title>
        <authorList>
            <person name="Komaki H."/>
            <person name="Tamura T."/>
        </authorList>
    </citation>
    <scope>NUCLEOTIDE SEQUENCE</scope>
    <source>
        <strain evidence="4">NBRC 106093</strain>
    </source>
</reference>
<evidence type="ECO:0000313" key="5">
    <source>
        <dbReference type="Proteomes" id="UP000660611"/>
    </source>
</evidence>
<dbReference type="AlphaFoldDB" id="A0A919PUV1"/>
<gene>
    <name evidence="4" type="ORF">Dsi01nite_068840</name>
</gene>
<feature type="transmembrane region" description="Helical" evidence="1">
    <location>
        <begin position="25"/>
        <end position="45"/>
    </location>
</feature>
<protein>
    <recommendedName>
        <fullName evidence="6">Diguanylate cyclase/phosphodiesterase</fullName>
    </recommendedName>
</protein>
<dbReference type="SUPFAM" id="SSF55073">
    <property type="entry name" value="Nucleotide cyclase"/>
    <property type="match status" value="1"/>
</dbReference>
<dbReference type="InterPro" id="IPR035919">
    <property type="entry name" value="EAL_sf"/>
</dbReference>
<name>A0A919PUV1_9ACTN</name>
<dbReference type="NCBIfam" id="TIGR00254">
    <property type="entry name" value="GGDEF"/>
    <property type="match status" value="1"/>
</dbReference>
<dbReference type="Gene3D" id="3.20.20.450">
    <property type="entry name" value="EAL domain"/>
    <property type="match status" value="1"/>
</dbReference>
<feature type="transmembrane region" description="Helical" evidence="1">
    <location>
        <begin position="162"/>
        <end position="183"/>
    </location>
</feature>
<dbReference type="InterPro" id="IPR001633">
    <property type="entry name" value="EAL_dom"/>
</dbReference>
<accession>A0A919PUV1</accession>
<proteinExistence type="predicted"/>
<dbReference type="InterPro" id="IPR029787">
    <property type="entry name" value="Nucleotide_cyclase"/>
</dbReference>
<dbReference type="CDD" id="cd01948">
    <property type="entry name" value="EAL"/>
    <property type="match status" value="1"/>
</dbReference>
<dbReference type="CDD" id="cd01949">
    <property type="entry name" value="GGDEF"/>
    <property type="match status" value="1"/>
</dbReference>
<feature type="transmembrane region" description="Helical" evidence="1">
    <location>
        <begin position="90"/>
        <end position="111"/>
    </location>
</feature>
<dbReference type="PROSITE" id="PS50887">
    <property type="entry name" value="GGDEF"/>
    <property type="match status" value="1"/>
</dbReference>
<dbReference type="SUPFAM" id="SSF141868">
    <property type="entry name" value="EAL domain-like"/>
    <property type="match status" value="1"/>
</dbReference>
<organism evidence="4 5">
    <name type="scientific">Dactylosporangium siamense</name>
    <dbReference type="NCBI Taxonomy" id="685454"/>
    <lineage>
        <taxon>Bacteria</taxon>
        <taxon>Bacillati</taxon>
        <taxon>Actinomycetota</taxon>
        <taxon>Actinomycetes</taxon>
        <taxon>Micromonosporales</taxon>
        <taxon>Micromonosporaceae</taxon>
        <taxon>Dactylosporangium</taxon>
    </lineage>
</organism>
<feature type="domain" description="GGDEF" evidence="3">
    <location>
        <begin position="340"/>
        <end position="474"/>
    </location>
</feature>
<sequence length="738" mass="79092">MWLPWVVFAVLVGLRLSDPFNTTAAGMQLCGFELLALGYHVRAATRRGLTRAQRRPFWLIAAALAMLVAGGIGFSIVFTTGDKSWGPPMVVAIVARTSIVPILLAALLSFGAEPMNRRARWKLVMDVTTVLGAGLMLMWYLVLGPALSGGHLFDPLRLGSVLFSVGDVVLLVGVGTVMLRGAVAAARRPLTLLLAGTLGYLAVDTAFLYMSIRDVGPDAVIPTLLLGPVFLILLASVQRPAGTATAAARQLRGQSRLPYVALASGYGLLILAAARAGLYPWLGLVAGALLMTLGVAARQILASRENYTLVVTDSLTGLANRLQLRTDLAAAADRHRRTGRPLAVLLIDLDGFKEVNDTYGHEVGDQLLVAFADVLRRCVRDTDVPARLGGDEFAVVLPSVSGAQDATHVAERILAACHEPLVLSGHTVRLRASIGVAVAEDPADGDPADLLHRADLAMYAAKRHPTQHWVRYSPEVADARSDTFAAELAAAAERGQLRVLYQPIVDLLTGDLVAVEALVRWQHPTRGLLGPDAFIPLAERSGDIHGIGAWVLREACRQVGAWQADLPADRSLHLSVNLSPLQLERPELAGSVLEILDATGFDPHGLVVEITESALVDDRSAVPHLEALRARGVRVALDDFGTGYSSLRYLTQLPVDILKLDRCFVAELNGDPARAAVAEAVIRLSQILRMDTVAEGIEDAAQATELTLLGYRTAQGYHFARPQPAAEIERLLHQPTAV</sequence>
<keyword evidence="1" id="KW-0812">Transmembrane</keyword>
<feature type="transmembrane region" description="Helical" evidence="1">
    <location>
        <begin position="57"/>
        <end position="78"/>
    </location>
</feature>
<evidence type="ECO:0008006" key="6">
    <source>
        <dbReference type="Google" id="ProtNLM"/>
    </source>
</evidence>
<dbReference type="SMART" id="SM00267">
    <property type="entry name" value="GGDEF"/>
    <property type="match status" value="1"/>
</dbReference>
<feature type="domain" description="EAL" evidence="2">
    <location>
        <begin position="481"/>
        <end position="736"/>
    </location>
</feature>
<dbReference type="FunFam" id="3.30.70.270:FF:000001">
    <property type="entry name" value="Diguanylate cyclase domain protein"/>
    <property type="match status" value="1"/>
</dbReference>
<dbReference type="PANTHER" id="PTHR44757">
    <property type="entry name" value="DIGUANYLATE CYCLASE DGCP"/>
    <property type="match status" value="1"/>
</dbReference>
<keyword evidence="1" id="KW-0472">Membrane</keyword>
<dbReference type="InterPro" id="IPR000160">
    <property type="entry name" value="GGDEF_dom"/>
</dbReference>
<dbReference type="SMART" id="SM00052">
    <property type="entry name" value="EAL"/>
    <property type="match status" value="1"/>
</dbReference>
<feature type="transmembrane region" description="Helical" evidence="1">
    <location>
        <begin position="190"/>
        <end position="213"/>
    </location>
</feature>
<dbReference type="Pfam" id="PF00990">
    <property type="entry name" value="GGDEF"/>
    <property type="match status" value="1"/>
</dbReference>
<keyword evidence="5" id="KW-1185">Reference proteome</keyword>
<feature type="transmembrane region" description="Helical" evidence="1">
    <location>
        <begin position="123"/>
        <end position="142"/>
    </location>
</feature>
<dbReference type="Proteomes" id="UP000660611">
    <property type="component" value="Unassembled WGS sequence"/>
</dbReference>
<dbReference type="PANTHER" id="PTHR44757:SF2">
    <property type="entry name" value="BIOFILM ARCHITECTURE MAINTENANCE PROTEIN MBAA"/>
    <property type="match status" value="1"/>
</dbReference>
<feature type="transmembrane region" description="Helical" evidence="1">
    <location>
        <begin position="257"/>
        <end position="274"/>
    </location>
</feature>
<dbReference type="PROSITE" id="PS50883">
    <property type="entry name" value="EAL"/>
    <property type="match status" value="1"/>
</dbReference>
<dbReference type="Pfam" id="PF00563">
    <property type="entry name" value="EAL"/>
    <property type="match status" value="1"/>
</dbReference>
<comment type="caution">
    <text evidence="4">The sequence shown here is derived from an EMBL/GenBank/DDBJ whole genome shotgun (WGS) entry which is preliminary data.</text>
</comment>
<keyword evidence="1" id="KW-1133">Transmembrane helix</keyword>
<evidence type="ECO:0000256" key="1">
    <source>
        <dbReference type="SAM" id="Phobius"/>
    </source>
</evidence>
<evidence type="ECO:0000259" key="3">
    <source>
        <dbReference type="PROSITE" id="PS50887"/>
    </source>
</evidence>
<dbReference type="EMBL" id="BONQ01000109">
    <property type="protein sequence ID" value="GIG48843.1"/>
    <property type="molecule type" value="Genomic_DNA"/>
</dbReference>
<dbReference type="InterPro" id="IPR052155">
    <property type="entry name" value="Biofilm_reg_signaling"/>
</dbReference>
<evidence type="ECO:0000259" key="2">
    <source>
        <dbReference type="PROSITE" id="PS50883"/>
    </source>
</evidence>
<dbReference type="InterPro" id="IPR043128">
    <property type="entry name" value="Rev_trsase/Diguanyl_cyclase"/>
</dbReference>
<dbReference type="Gene3D" id="3.30.70.270">
    <property type="match status" value="1"/>
</dbReference>